<evidence type="ECO:0000256" key="1">
    <source>
        <dbReference type="SAM" id="Phobius"/>
    </source>
</evidence>
<feature type="transmembrane region" description="Helical" evidence="1">
    <location>
        <begin position="43"/>
        <end position="66"/>
    </location>
</feature>
<feature type="transmembrane region" description="Helical" evidence="1">
    <location>
        <begin position="319"/>
        <end position="340"/>
    </location>
</feature>
<protein>
    <recommendedName>
        <fullName evidence="4">Polysaccharide biosynthesis protein</fullName>
    </recommendedName>
</protein>
<reference evidence="2 3" key="1">
    <citation type="submission" date="2020-07" db="EMBL/GenBank/DDBJ databases">
        <title>Pseudogemmobacter sp. nov., isolated from poultry manure in Taiwan.</title>
        <authorList>
            <person name="Lin S.-Y."/>
            <person name="Tang Y.-S."/>
            <person name="Young C.-C."/>
        </authorList>
    </citation>
    <scope>NUCLEOTIDE SEQUENCE [LARGE SCALE GENOMIC DNA]</scope>
    <source>
        <strain evidence="2 3">CC-YST710</strain>
    </source>
</reference>
<feature type="transmembrane region" description="Helical" evidence="1">
    <location>
        <begin position="242"/>
        <end position="267"/>
    </location>
</feature>
<feature type="transmembrane region" description="Helical" evidence="1">
    <location>
        <begin position="352"/>
        <end position="372"/>
    </location>
</feature>
<dbReference type="RefSeq" id="WP_226937411.1">
    <property type="nucleotide sequence ID" value="NZ_JACDXX010000024.1"/>
</dbReference>
<feature type="transmembrane region" description="Helical" evidence="1">
    <location>
        <begin position="86"/>
        <end position="107"/>
    </location>
</feature>
<keyword evidence="3" id="KW-1185">Reference proteome</keyword>
<comment type="caution">
    <text evidence="2">The sequence shown here is derived from an EMBL/GenBank/DDBJ whole genome shotgun (WGS) entry which is preliminary data.</text>
</comment>
<feature type="transmembrane region" description="Helical" evidence="1">
    <location>
        <begin position="146"/>
        <end position="163"/>
    </location>
</feature>
<gene>
    <name evidence="2" type="ORF">H0485_18495</name>
</gene>
<feature type="transmembrane region" description="Helical" evidence="1">
    <location>
        <begin position="169"/>
        <end position="190"/>
    </location>
</feature>
<name>A0ABS8CT45_9RHOB</name>
<dbReference type="Proteomes" id="UP001198571">
    <property type="component" value="Unassembled WGS sequence"/>
</dbReference>
<feature type="transmembrane region" description="Helical" evidence="1">
    <location>
        <begin position="20"/>
        <end position="37"/>
    </location>
</feature>
<evidence type="ECO:0000313" key="3">
    <source>
        <dbReference type="Proteomes" id="UP001198571"/>
    </source>
</evidence>
<keyword evidence="1" id="KW-0812">Transmembrane</keyword>
<accession>A0ABS8CT45</accession>
<feature type="transmembrane region" description="Helical" evidence="1">
    <location>
        <begin position="288"/>
        <end position="307"/>
    </location>
</feature>
<dbReference type="EMBL" id="JACDXX010000024">
    <property type="protein sequence ID" value="MCB5411980.1"/>
    <property type="molecule type" value="Genomic_DNA"/>
</dbReference>
<keyword evidence="1" id="KW-1133">Transmembrane helix</keyword>
<feature type="transmembrane region" description="Helical" evidence="1">
    <location>
        <begin position="378"/>
        <end position="403"/>
    </location>
</feature>
<organism evidence="2 3">
    <name type="scientific">Pseudogemmobacter faecipullorum</name>
    <dbReference type="NCBI Taxonomy" id="2755041"/>
    <lineage>
        <taxon>Bacteria</taxon>
        <taxon>Pseudomonadati</taxon>
        <taxon>Pseudomonadota</taxon>
        <taxon>Alphaproteobacteria</taxon>
        <taxon>Rhodobacterales</taxon>
        <taxon>Paracoccaceae</taxon>
        <taxon>Pseudogemmobacter</taxon>
    </lineage>
</organism>
<evidence type="ECO:0008006" key="4">
    <source>
        <dbReference type="Google" id="ProtNLM"/>
    </source>
</evidence>
<feature type="transmembrane region" description="Helical" evidence="1">
    <location>
        <begin position="202"/>
        <end position="222"/>
    </location>
</feature>
<keyword evidence="1" id="KW-0472">Membrane</keyword>
<evidence type="ECO:0000313" key="2">
    <source>
        <dbReference type="EMBL" id="MCB5411980.1"/>
    </source>
</evidence>
<proteinExistence type="predicted"/>
<feature type="transmembrane region" description="Helical" evidence="1">
    <location>
        <begin position="113"/>
        <end position="134"/>
    </location>
</feature>
<sequence>MRPNIFSRFLLSYPLHRATVAGLSFIAVIIGARYLPFENFSSAMSAAFLVKFLQILNFGATSGYFVSRYAKEGTLGEGVAGAEQRFLILFGIQLISFGLAFAIVSFIWLPQYFFGAIAFLLVAPCFAVEPYVRYRRNFSFSLVPDLLLNAGLFSLIALQGLGWANMMTYLLVVGILSVIFWVTTMLRHIPSCASVRFGGDDYLQVLALGWPLYLGSALFLLASSMDRLLLSLYGEETQISLYFLAHQLSVGSMIFVTAINFVNTVNLGEARQERDKIEPMMVYEKLKSAALVATASYFSLISGTFILESTFLPNTFHGLSSIVIVQGAGFAAFYTSNSITPLVAYFRHQMPLTLYMGLVVLALFLNNLWIYMSGMSVLSLATGTTIIFSIYSIFAIMYTFYILKKCT</sequence>